<organism evidence="4 5">
    <name type="scientific">Laetiporus sulphureus 93-53</name>
    <dbReference type="NCBI Taxonomy" id="1314785"/>
    <lineage>
        <taxon>Eukaryota</taxon>
        <taxon>Fungi</taxon>
        <taxon>Dikarya</taxon>
        <taxon>Basidiomycota</taxon>
        <taxon>Agaricomycotina</taxon>
        <taxon>Agaricomycetes</taxon>
        <taxon>Polyporales</taxon>
        <taxon>Laetiporus</taxon>
    </lineage>
</organism>
<dbReference type="InParanoid" id="A0A165AW05"/>
<keyword evidence="2" id="KW-0677">Repeat</keyword>
<dbReference type="AlphaFoldDB" id="A0A165AW05"/>
<dbReference type="OrthoDB" id="3238562at2759"/>
<evidence type="ECO:0000256" key="1">
    <source>
        <dbReference type="ARBA" id="ARBA00022574"/>
    </source>
</evidence>
<dbReference type="SUPFAM" id="SSF50978">
    <property type="entry name" value="WD40 repeat-like"/>
    <property type="match status" value="1"/>
</dbReference>
<sequence>MHLRYRTTFTLANEHSDVISAIVFSPDGLFLASSSYDGRIIVWSLLTGEACHRIIAKSGISCLAWPSCANSIVAGAVDGSLMMLTVDETLITASGCLAHHDGCIQSLSLSCNKTDSADSNATACTDHMLASAASNAVIIWDWDQHSKFWQHFCTLDQPPFNPFGGTTFPAEVTNVEWLSPPQDNCLAVSYLHHGIICWQLDQDTFSQIWAIQMPLCGSFNISADNDLLAVSNILTGFDIYEIRSGLHKLALQVNGEHPDQILPIKFHYGKLLLASSMVGKLYLHNSQNAKCLQRLRLKDKVAVQAISTFHSEESDVYMIAGGTSISNSANYIQVWKAVQQE</sequence>
<dbReference type="PANTHER" id="PTHR22847:SF637">
    <property type="entry name" value="WD REPEAT DOMAIN 5B"/>
    <property type="match status" value="1"/>
</dbReference>
<gene>
    <name evidence="4" type="ORF">LAESUDRAFT_753468</name>
</gene>
<accession>A0A165AW05</accession>
<name>A0A165AW05_9APHY</name>
<evidence type="ECO:0000256" key="2">
    <source>
        <dbReference type="ARBA" id="ARBA00022737"/>
    </source>
</evidence>
<keyword evidence="1 3" id="KW-0853">WD repeat</keyword>
<dbReference type="InterPro" id="IPR015943">
    <property type="entry name" value="WD40/YVTN_repeat-like_dom_sf"/>
</dbReference>
<evidence type="ECO:0000313" key="5">
    <source>
        <dbReference type="Proteomes" id="UP000076871"/>
    </source>
</evidence>
<reference evidence="4 5" key="1">
    <citation type="journal article" date="2016" name="Mol. Biol. Evol.">
        <title>Comparative Genomics of Early-Diverging Mushroom-Forming Fungi Provides Insights into the Origins of Lignocellulose Decay Capabilities.</title>
        <authorList>
            <person name="Nagy L.G."/>
            <person name="Riley R."/>
            <person name="Tritt A."/>
            <person name="Adam C."/>
            <person name="Daum C."/>
            <person name="Floudas D."/>
            <person name="Sun H."/>
            <person name="Yadav J.S."/>
            <person name="Pangilinan J."/>
            <person name="Larsson K.H."/>
            <person name="Matsuura K."/>
            <person name="Barry K."/>
            <person name="Labutti K."/>
            <person name="Kuo R."/>
            <person name="Ohm R.A."/>
            <person name="Bhattacharya S.S."/>
            <person name="Shirouzu T."/>
            <person name="Yoshinaga Y."/>
            <person name="Martin F.M."/>
            <person name="Grigoriev I.V."/>
            <person name="Hibbett D.S."/>
        </authorList>
    </citation>
    <scope>NUCLEOTIDE SEQUENCE [LARGE SCALE GENOMIC DNA]</scope>
    <source>
        <strain evidence="4 5">93-53</strain>
    </source>
</reference>
<evidence type="ECO:0000256" key="3">
    <source>
        <dbReference type="PROSITE-ProRule" id="PRU00221"/>
    </source>
</evidence>
<dbReference type="InterPro" id="IPR036322">
    <property type="entry name" value="WD40_repeat_dom_sf"/>
</dbReference>
<dbReference type="PROSITE" id="PS50082">
    <property type="entry name" value="WD_REPEATS_2"/>
    <property type="match status" value="1"/>
</dbReference>
<dbReference type="PROSITE" id="PS50294">
    <property type="entry name" value="WD_REPEATS_REGION"/>
    <property type="match status" value="1"/>
</dbReference>
<dbReference type="STRING" id="1314785.A0A165AW05"/>
<dbReference type="InterPro" id="IPR001680">
    <property type="entry name" value="WD40_rpt"/>
</dbReference>
<proteinExistence type="predicted"/>
<dbReference type="Proteomes" id="UP000076871">
    <property type="component" value="Unassembled WGS sequence"/>
</dbReference>
<feature type="repeat" description="WD" evidence="3">
    <location>
        <begin position="12"/>
        <end position="53"/>
    </location>
</feature>
<dbReference type="RefSeq" id="XP_040757509.1">
    <property type="nucleotide sequence ID" value="XM_040911776.1"/>
</dbReference>
<dbReference type="PANTHER" id="PTHR22847">
    <property type="entry name" value="WD40 REPEAT PROTEIN"/>
    <property type="match status" value="1"/>
</dbReference>
<evidence type="ECO:0000313" key="4">
    <source>
        <dbReference type="EMBL" id="KZS99768.1"/>
    </source>
</evidence>
<dbReference type="Gene3D" id="2.130.10.10">
    <property type="entry name" value="YVTN repeat-like/Quinoprotein amine dehydrogenase"/>
    <property type="match status" value="2"/>
</dbReference>
<dbReference type="GO" id="GO:1990234">
    <property type="term" value="C:transferase complex"/>
    <property type="evidence" value="ECO:0007669"/>
    <property type="project" value="UniProtKB-ARBA"/>
</dbReference>
<dbReference type="SMART" id="SM00320">
    <property type="entry name" value="WD40"/>
    <property type="match status" value="3"/>
</dbReference>
<dbReference type="Pfam" id="PF00400">
    <property type="entry name" value="WD40"/>
    <property type="match status" value="2"/>
</dbReference>
<dbReference type="GeneID" id="63828804"/>
<dbReference type="EMBL" id="KV427718">
    <property type="protein sequence ID" value="KZS99768.1"/>
    <property type="molecule type" value="Genomic_DNA"/>
</dbReference>
<protein>
    <submittedName>
        <fullName evidence="4">WD40 repeat-like protein</fullName>
    </submittedName>
</protein>
<keyword evidence="5" id="KW-1185">Reference proteome</keyword>